<dbReference type="InterPro" id="IPR001173">
    <property type="entry name" value="Glyco_trans_2-like"/>
</dbReference>
<evidence type="ECO:0000256" key="6">
    <source>
        <dbReference type="ARBA" id="ARBA00023136"/>
    </source>
</evidence>
<dbReference type="InterPro" id="IPR029044">
    <property type="entry name" value="Nucleotide-diphossugar_trans"/>
</dbReference>
<dbReference type="PANTHER" id="PTHR48090:SF1">
    <property type="entry name" value="PROPHAGE BACTOPRENOL GLUCOSYL TRANSFERASE HOMOLOG"/>
    <property type="match status" value="1"/>
</dbReference>
<keyword evidence="4 7" id="KW-0812">Transmembrane</keyword>
<dbReference type="GO" id="GO:0005886">
    <property type="term" value="C:plasma membrane"/>
    <property type="evidence" value="ECO:0007669"/>
    <property type="project" value="TreeGrafter"/>
</dbReference>
<dbReference type="Pfam" id="PF00535">
    <property type="entry name" value="Glycos_transf_2"/>
    <property type="match status" value="1"/>
</dbReference>
<dbReference type="GO" id="GO:0016757">
    <property type="term" value="F:glycosyltransferase activity"/>
    <property type="evidence" value="ECO:0007669"/>
    <property type="project" value="UniProtKB-KW"/>
</dbReference>
<dbReference type="SUPFAM" id="SSF53448">
    <property type="entry name" value="Nucleotide-diphospho-sugar transferases"/>
    <property type="match status" value="1"/>
</dbReference>
<evidence type="ECO:0000256" key="1">
    <source>
        <dbReference type="ARBA" id="ARBA00004141"/>
    </source>
</evidence>
<name>A0A1G8HZL9_9BURK</name>
<dbReference type="EMBL" id="FNCJ01000017">
    <property type="protein sequence ID" value="SDI11951.1"/>
    <property type="molecule type" value="Genomic_DNA"/>
</dbReference>
<keyword evidence="2 9" id="KW-0328">Glycosyltransferase</keyword>
<evidence type="ECO:0000256" key="5">
    <source>
        <dbReference type="ARBA" id="ARBA00022989"/>
    </source>
</evidence>
<evidence type="ECO:0000259" key="8">
    <source>
        <dbReference type="Pfam" id="PF00535"/>
    </source>
</evidence>
<organism evidence="9 10">
    <name type="scientific">Paraburkholderia phenazinium</name>
    <dbReference type="NCBI Taxonomy" id="60549"/>
    <lineage>
        <taxon>Bacteria</taxon>
        <taxon>Pseudomonadati</taxon>
        <taxon>Pseudomonadota</taxon>
        <taxon>Betaproteobacteria</taxon>
        <taxon>Burkholderiales</taxon>
        <taxon>Burkholderiaceae</taxon>
        <taxon>Paraburkholderia</taxon>
    </lineage>
</organism>
<feature type="domain" description="Glycosyltransferase 2-like" evidence="8">
    <location>
        <begin position="61"/>
        <end position="221"/>
    </location>
</feature>
<evidence type="ECO:0000313" key="10">
    <source>
        <dbReference type="Proteomes" id="UP000199706"/>
    </source>
</evidence>
<dbReference type="AlphaFoldDB" id="A0A1G8HZL9"/>
<gene>
    <name evidence="9" type="ORF">SAMN05216466_117127</name>
</gene>
<feature type="transmembrane region" description="Helical" evidence="7">
    <location>
        <begin position="316"/>
        <end position="341"/>
    </location>
</feature>
<dbReference type="InterPro" id="IPR050256">
    <property type="entry name" value="Glycosyltransferase_2"/>
</dbReference>
<dbReference type="RefSeq" id="WP_208449387.1">
    <property type="nucleotide sequence ID" value="NZ_CADERL010000018.1"/>
</dbReference>
<evidence type="ECO:0000256" key="4">
    <source>
        <dbReference type="ARBA" id="ARBA00022692"/>
    </source>
</evidence>
<accession>A0A1G8HZL9</accession>
<reference evidence="9 10" key="1">
    <citation type="submission" date="2016-10" db="EMBL/GenBank/DDBJ databases">
        <authorList>
            <person name="de Groot N.N."/>
        </authorList>
    </citation>
    <scope>NUCLEOTIDE SEQUENCE [LARGE SCALE GENOMIC DNA]</scope>
    <source>
        <strain evidence="9 10">LMG 2247</strain>
    </source>
</reference>
<keyword evidence="3 9" id="KW-0808">Transferase</keyword>
<dbReference type="PANTHER" id="PTHR48090">
    <property type="entry name" value="UNDECAPRENYL-PHOSPHATE 4-DEOXY-4-FORMAMIDO-L-ARABINOSE TRANSFERASE-RELATED"/>
    <property type="match status" value="1"/>
</dbReference>
<feature type="transmembrane region" description="Helical" evidence="7">
    <location>
        <begin position="284"/>
        <end position="304"/>
    </location>
</feature>
<keyword evidence="5 7" id="KW-1133">Transmembrane helix</keyword>
<dbReference type="Proteomes" id="UP000199706">
    <property type="component" value="Unassembled WGS sequence"/>
</dbReference>
<dbReference type="CDD" id="cd04187">
    <property type="entry name" value="DPM1_like_bac"/>
    <property type="match status" value="1"/>
</dbReference>
<evidence type="ECO:0000256" key="3">
    <source>
        <dbReference type="ARBA" id="ARBA00022679"/>
    </source>
</evidence>
<sequence>MATPGSAWLYWKSNIMSGANCCGGAGSALSPTSNQQVAGNAIAPEREHGAAANVSPTPEISVVVPSYGCLGCLEALCERLDNVLRALVPSFEIVIVDDRSPDNSWPLIEALSTRYPAVRGIRLSRNFGQQIAITAGLEAARGNYVVVMDCDLQDPPERIPDLYNEIRKGHDLVMAKRVERTHAASRLLATKVYFALMRRLTGQEVDGGYGSFSILSRKVVNAFLLFGERERHFILILRWLGFDCGTIRYAHGERHSGRSSYDLFKLTRHALGGMFFHTSVFLNWIMYTGLFFTVASFCTGAYFIYRHFVASSLPGWTSLVVAVLFSTGLILASLGAVGLYISRIFEMAKGRPLYVVDRECGSSAPIPAEPQG</sequence>
<evidence type="ECO:0000256" key="2">
    <source>
        <dbReference type="ARBA" id="ARBA00022676"/>
    </source>
</evidence>
<protein>
    <submittedName>
        <fullName evidence="9">Dolichol-phosphate mannosyltransferase</fullName>
    </submittedName>
</protein>
<evidence type="ECO:0000256" key="7">
    <source>
        <dbReference type="SAM" id="Phobius"/>
    </source>
</evidence>
<dbReference type="Gene3D" id="3.90.550.10">
    <property type="entry name" value="Spore Coat Polysaccharide Biosynthesis Protein SpsA, Chain A"/>
    <property type="match status" value="1"/>
</dbReference>
<evidence type="ECO:0000313" key="9">
    <source>
        <dbReference type="EMBL" id="SDI11951.1"/>
    </source>
</evidence>
<proteinExistence type="predicted"/>
<comment type="subcellular location">
    <subcellularLocation>
        <location evidence="1">Membrane</location>
        <topology evidence="1">Multi-pass membrane protein</topology>
    </subcellularLocation>
</comment>
<keyword evidence="6 7" id="KW-0472">Membrane</keyword>